<dbReference type="EMBL" id="CP006608">
    <property type="protein sequence ID" value="AGR60301.1"/>
    <property type="molecule type" value="Genomic_DNA"/>
</dbReference>
<gene>
    <name evidence="1" type="ORF">A464_3117</name>
</gene>
<dbReference type="HOGENOM" id="CLU_3257497_0_0_6"/>
<dbReference type="KEGG" id="sbz:A464_3117"/>
<proteinExistence type="predicted"/>
<evidence type="ECO:0000313" key="1">
    <source>
        <dbReference type="EMBL" id="AGR60301.1"/>
    </source>
</evidence>
<dbReference type="Proteomes" id="UP000015042">
    <property type="component" value="Chromosome"/>
</dbReference>
<name>S5MU84_SALBN</name>
<organism evidence="1 2">
    <name type="scientific">Salmonella bongori N268-08</name>
    <dbReference type="NCBI Taxonomy" id="1197719"/>
    <lineage>
        <taxon>Bacteria</taxon>
        <taxon>Pseudomonadati</taxon>
        <taxon>Pseudomonadota</taxon>
        <taxon>Gammaproteobacteria</taxon>
        <taxon>Enterobacterales</taxon>
        <taxon>Enterobacteriaceae</taxon>
        <taxon>Salmonella</taxon>
    </lineage>
</organism>
<reference evidence="1 2" key="1">
    <citation type="submission" date="2013-07" db="EMBL/GenBank/DDBJ databases">
        <title>Genome sequence of Salmonella bongori N268-08 - a rare clinical isolate.</title>
        <authorList>
            <person name="Marti R."/>
            <person name="Hagens S."/>
            <person name="Loessner M.J."/>
            <person name="Klumpp J."/>
        </authorList>
    </citation>
    <scope>NUCLEOTIDE SEQUENCE [LARGE SCALE GENOMIC DNA]</scope>
    <source>
        <strain evidence="1 2">N268-08</strain>
    </source>
</reference>
<evidence type="ECO:0000313" key="2">
    <source>
        <dbReference type="Proteomes" id="UP000015042"/>
    </source>
</evidence>
<accession>S5MU84</accession>
<dbReference type="AlphaFoldDB" id="S5MU84"/>
<sequence length="42" mass="4571">MDNKLSDGDAMRFIRPGLRAYVRPVSAAPPGNKRFTAPAGLR</sequence>
<protein>
    <submittedName>
        <fullName evidence="1">Uncharacterized protein</fullName>
    </submittedName>
</protein>
<dbReference type="PATRIC" id="fig|1197719.3.peg.3109"/>